<dbReference type="RefSeq" id="WP_155712059.1">
    <property type="nucleotide sequence ID" value="NZ_BMWU01000008.1"/>
</dbReference>
<proteinExistence type="predicted"/>
<keyword evidence="1" id="KW-1133">Transmembrane helix</keyword>
<dbReference type="InterPro" id="IPR045584">
    <property type="entry name" value="Pilin-like"/>
</dbReference>
<dbReference type="Pfam" id="PF07963">
    <property type="entry name" value="N_methyl"/>
    <property type="match status" value="1"/>
</dbReference>
<dbReference type="OrthoDB" id="9788802at2"/>
<dbReference type="InterPro" id="IPR012902">
    <property type="entry name" value="N_methyl_site"/>
</dbReference>
<gene>
    <name evidence="2" type="ORF">GJV26_29230</name>
</gene>
<dbReference type="EMBL" id="WNWM01000002">
    <property type="protein sequence ID" value="MUI16511.1"/>
    <property type="molecule type" value="Genomic_DNA"/>
</dbReference>
<comment type="caution">
    <text evidence="2">The sequence shown here is derived from an EMBL/GenBank/DDBJ whole genome shotgun (WGS) entry which is preliminary data.</text>
</comment>
<dbReference type="PROSITE" id="PS00409">
    <property type="entry name" value="PROKAR_NTER_METHYL"/>
    <property type="match status" value="1"/>
</dbReference>
<accession>A0A6I3XRT3</accession>
<keyword evidence="1" id="KW-0472">Membrane</keyword>
<dbReference type="Proteomes" id="UP000431684">
    <property type="component" value="Unassembled WGS sequence"/>
</dbReference>
<keyword evidence="3" id="KW-1185">Reference proteome</keyword>
<feature type="transmembrane region" description="Helical" evidence="1">
    <location>
        <begin position="20"/>
        <end position="41"/>
    </location>
</feature>
<evidence type="ECO:0000313" key="3">
    <source>
        <dbReference type="Proteomes" id="UP000431684"/>
    </source>
</evidence>
<dbReference type="SUPFAM" id="SSF54523">
    <property type="entry name" value="Pili subunits"/>
    <property type="match status" value="1"/>
</dbReference>
<dbReference type="AlphaFoldDB" id="A0A6I3XRT3"/>
<evidence type="ECO:0000313" key="2">
    <source>
        <dbReference type="EMBL" id="MUI16511.1"/>
    </source>
</evidence>
<protein>
    <submittedName>
        <fullName evidence="2">Prepilin-type N-terminal cleavage/methylation domain-containing protein</fullName>
    </submittedName>
</protein>
<organism evidence="2 3">
    <name type="scientific">Pseudoduganella dura</name>
    <dbReference type="NCBI Taxonomy" id="321982"/>
    <lineage>
        <taxon>Bacteria</taxon>
        <taxon>Pseudomonadati</taxon>
        <taxon>Pseudomonadota</taxon>
        <taxon>Betaproteobacteria</taxon>
        <taxon>Burkholderiales</taxon>
        <taxon>Oxalobacteraceae</taxon>
        <taxon>Telluria group</taxon>
        <taxon>Pseudoduganella</taxon>
    </lineage>
</organism>
<reference evidence="2 3" key="1">
    <citation type="submission" date="2019-11" db="EMBL/GenBank/DDBJ databases">
        <title>Draft Genome Sequences of Six Type Strains of the Genus Massilia.</title>
        <authorList>
            <person name="Miess H."/>
            <person name="Frediansyah A."/>
            <person name="Goeker M."/>
            <person name="Gross H."/>
        </authorList>
    </citation>
    <scope>NUCLEOTIDE SEQUENCE [LARGE SCALE GENOMIC DNA]</scope>
    <source>
        <strain evidence="2 3">DSM 17513</strain>
    </source>
</reference>
<name>A0A6I3XRT3_9BURK</name>
<dbReference type="NCBIfam" id="TIGR02532">
    <property type="entry name" value="IV_pilin_GFxxxE"/>
    <property type="match status" value="1"/>
</dbReference>
<keyword evidence="1" id="KW-0812">Transmembrane</keyword>
<evidence type="ECO:0000256" key="1">
    <source>
        <dbReference type="SAM" id="Phobius"/>
    </source>
</evidence>
<sequence length="288" mass="30700">MRPTTDTGRALTRRQRGFTLVEAIIVIVITGIIAGMVAIFIRMPVRSQVDTQARADMADAADLALRRMTRELRLALPHTVTVFTNPVAIQFLLTKAGGRYIDVNDRPPDTLLPLDFSGASNGFDMVGTAPAGRQAIVAGDYIAIANTDALPAYAWAFDGAADNISQVAAVNGSRVTLQANKFRDTVSPSQSFQVVTGTVTYLCTPAANGAGTLQRYFTRRIVPGVGNLAALNDTATPPILTTMVGGCNFSNNPLRGQNAGSLMTLVLTLQHANGERAQLSRQTQLDNP</sequence>